<dbReference type="AlphaFoldDB" id="A0A7T5US90"/>
<organism evidence="1 2">
    <name type="scientific">Candidatus Sungiibacteriota bacterium</name>
    <dbReference type="NCBI Taxonomy" id="2750080"/>
    <lineage>
        <taxon>Bacteria</taxon>
        <taxon>Candidatus Sungiibacteriota</taxon>
    </lineage>
</organism>
<dbReference type="Proteomes" id="UP000595618">
    <property type="component" value="Chromosome"/>
</dbReference>
<proteinExistence type="predicted"/>
<sequence>MIRLVLFYYCPRLWGVTKQPSNQPSTDGKEGDVFYGIVEVRVAKPAVYKVRSYIGGKPPGIDWGWEKLQEVAVAAKISPGELLLQYADLGGGLYILEPDDSPNRFRFFEECRFPWRRADLEKRDGGGRRYVDQFAEQDVLVPAGWALAVLEEIEELRRQTPGTYEHFESMRQRGV</sequence>
<accession>A0A7T5US90</accession>
<reference evidence="1 2" key="1">
    <citation type="submission" date="2020-07" db="EMBL/GenBank/DDBJ databases">
        <title>Huge and variable diversity of episymbiotic CPR bacteria and DPANN archaea in groundwater ecosystems.</title>
        <authorList>
            <person name="He C.Y."/>
            <person name="Keren R."/>
            <person name="Whittaker M."/>
            <person name="Farag I.F."/>
            <person name="Doudna J."/>
            <person name="Cate J.H.D."/>
            <person name="Banfield J.F."/>
        </authorList>
    </citation>
    <scope>NUCLEOTIDE SEQUENCE [LARGE SCALE GENOMIC DNA]</scope>
    <source>
        <strain evidence="1">NC_groundwater_541_Ag_S-0.1um_46_50</strain>
    </source>
</reference>
<evidence type="ECO:0000313" key="1">
    <source>
        <dbReference type="EMBL" id="QQG45423.1"/>
    </source>
</evidence>
<evidence type="ECO:0000313" key="2">
    <source>
        <dbReference type="Proteomes" id="UP000595618"/>
    </source>
</evidence>
<name>A0A7T5US90_9BACT</name>
<gene>
    <name evidence="1" type="ORF">HYW89_00600</name>
</gene>
<dbReference type="EMBL" id="CP066690">
    <property type="protein sequence ID" value="QQG45423.1"/>
    <property type="molecule type" value="Genomic_DNA"/>
</dbReference>
<protein>
    <submittedName>
        <fullName evidence="1">Uncharacterized protein</fullName>
    </submittedName>
</protein>